<keyword evidence="3" id="KW-1185">Reference proteome</keyword>
<feature type="chain" id="PRO_5003685115" description="Carboxypeptidase-like regulatory domain-containing protein" evidence="1">
    <location>
        <begin position="19"/>
        <end position="394"/>
    </location>
</feature>
<organism evidence="2 3">
    <name type="scientific">Ornithobacterium rhinotracheale (strain ATCC 51463 / DSM 15997 / CCUG 23171 / CIP 104009 / LMG 9086)</name>
    <dbReference type="NCBI Taxonomy" id="867902"/>
    <lineage>
        <taxon>Bacteria</taxon>
        <taxon>Pseudomonadati</taxon>
        <taxon>Bacteroidota</taxon>
        <taxon>Flavobacteriia</taxon>
        <taxon>Flavobacteriales</taxon>
        <taxon>Weeksellaceae</taxon>
        <taxon>Ornithobacterium</taxon>
    </lineage>
</organism>
<gene>
    <name evidence="2" type="ordered locus">Ornrh_0354</name>
</gene>
<dbReference type="HOGENOM" id="CLU_711297_0_0_10"/>
<protein>
    <recommendedName>
        <fullName evidence="4">Carboxypeptidase-like regulatory domain-containing protein</fullName>
    </recommendedName>
</protein>
<evidence type="ECO:0000313" key="3">
    <source>
        <dbReference type="Proteomes" id="UP000006051"/>
    </source>
</evidence>
<dbReference type="AlphaFoldDB" id="I3ZXY1"/>
<evidence type="ECO:0008006" key="4">
    <source>
        <dbReference type="Google" id="ProtNLM"/>
    </source>
</evidence>
<dbReference type="eggNOG" id="ENOG502ZCMY">
    <property type="taxonomic scope" value="Bacteria"/>
</dbReference>
<dbReference type="STRING" id="867902.Ornrh_0354"/>
<accession>I3ZXY1</accession>
<dbReference type="EMBL" id="CP003283">
    <property type="protein sequence ID" value="AFL96565.1"/>
    <property type="molecule type" value="Genomic_DNA"/>
</dbReference>
<evidence type="ECO:0000256" key="1">
    <source>
        <dbReference type="SAM" id="SignalP"/>
    </source>
</evidence>
<reference evidence="2 3" key="1">
    <citation type="submission" date="2012-06" db="EMBL/GenBank/DDBJ databases">
        <title>The complete genome of Ornithobacterium rhinotracheale DSM 15997.</title>
        <authorList>
            <consortium name="US DOE Joint Genome Institute (JGI-PGF)"/>
            <person name="Lucas S."/>
            <person name="Copeland A."/>
            <person name="Lapidus A."/>
            <person name="Goodwin L."/>
            <person name="Pitluck S."/>
            <person name="Peters L."/>
            <person name="Mikhailova N."/>
            <person name="Teshima H."/>
            <person name="Kyrpides N."/>
            <person name="Mavromatis K."/>
            <person name="Pagani I."/>
            <person name="Ivanova N."/>
            <person name="Ovchinnikova G."/>
            <person name="Zeytun A."/>
            <person name="Detter J.C."/>
            <person name="Han C."/>
            <person name="Land M."/>
            <person name="Hauser L."/>
            <person name="Markowitz V."/>
            <person name="Cheng J.-F."/>
            <person name="Hugenholtz P."/>
            <person name="Woyke T."/>
            <person name="Wu D."/>
            <person name="Lang E."/>
            <person name="Kopitz M."/>
            <person name="Brambilla E."/>
            <person name="Klenk H.-P."/>
            <person name="Eisen J.A."/>
        </authorList>
    </citation>
    <scope>NUCLEOTIDE SEQUENCE [LARGE SCALE GENOMIC DNA]</scope>
    <source>
        <strain evidence="3">ATCC 51463 / DSM 15997 / CCUG 23171 / LMG 9086</strain>
    </source>
</reference>
<evidence type="ECO:0000313" key="2">
    <source>
        <dbReference type="EMBL" id="AFL96565.1"/>
    </source>
</evidence>
<dbReference type="KEGG" id="orh:Ornrh_0354"/>
<name>I3ZXY1_ORNRL</name>
<keyword evidence="1" id="KW-0732">Signal</keyword>
<dbReference type="Proteomes" id="UP000006051">
    <property type="component" value="Chromosome"/>
</dbReference>
<proteinExistence type="predicted"/>
<feature type="signal peptide" evidence="1">
    <location>
        <begin position="1"/>
        <end position="18"/>
    </location>
</feature>
<sequence>MKLFLIFLLLLSIQICFSQEKITKVIVDYETKKPLSGVSIFNSTDYSMTNEDGRFFFHSNVDTVQINAPEYQEIITTFSDLQKIDTISLKKINDLNEVIHLDAVVATDSKKTLIEAYKNFFSKFSRTPYVEQFFLRSVVRKNGELMKMEDLSGAVKRNVAFPNKETPKLSFDFEIYNQRKFGVVDKSKEIEDFKFFKLEELFNMYLNNIFLKLKNFSYKENKRKDGSIKIEFSPLEEFKNYDIGYYLINDDHVVMEISKETNPELEINNIPFEKKAWIKFRTINSKIKMSFQKDERVGKYFMSKVSVSQTLENYNSKTKEKNIYTTNYELIVTKPFSNIKDFKANIGGNKRIFEINKSFDRVFWENQNQLTLTDEMIDLIKNANRKKLEIKSNF</sequence>